<dbReference type="InterPro" id="IPR023214">
    <property type="entry name" value="HAD_sf"/>
</dbReference>
<comment type="caution">
    <text evidence="1">The sequence shown here is derived from an EMBL/GenBank/DDBJ whole genome shotgun (WGS) entry which is preliminary data.</text>
</comment>
<keyword evidence="2" id="KW-1185">Reference proteome</keyword>
<organism evidence="1 2">
    <name type="scientific">Rugosimonospora acidiphila</name>
    <dbReference type="NCBI Taxonomy" id="556531"/>
    <lineage>
        <taxon>Bacteria</taxon>
        <taxon>Bacillati</taxon>
        <taxon>Actinomycetota</taxon>
        <taxon>Actinomycetes</taxon>
        <taxon>Micromonosporales</taxon>
        <taxon>Micromonosporaceae</taxon>
        <taxon>Rugosimonospora</taxon>
    </lineage>
</organism>
<dbReference type="NCBIfam" id="TIGR01549">
    <property type="entry name" value="HAD-SF-IA-v1"/>
    <property type="match status" value="1"/>
</dbReference>
<dbReference type="InterPro" id="IPR023198">
    <property type="entry name" value="PGP-like_dom2"/>
</dbReference>
<proteinExistence type="predicted"/>
<dbReference type="SFLD" id="SFLDG01135">
    <property type="entry name" value="C1.5.6:_HAD__Beta-PGM__Phospha"/>
    <property type="match status" value="1"/>
</dbReference>
<dbReference type="SUPFAM" id="SSF56784">
    <property type="entry name" value="HAD-like"/>
    <property type="match status" value="1"/>
</dbReference>
<dbReference type="InterPro" id="IPR036412">
    <property type="entry name" value="HAD-like_sf"/>
</dbReference>
<dbReference type="Gene3D" id="3.40.50.1000">
    <property type="entry name" value="HAD superfamily/HAD-like"/>
    <property type="match status" value="1"/>
</dbReference>
<dbReference type="Pfam" id="PF00702">
    <property type="entry name" value="Hydrolase"/>
    <property type="match status" value="1"/>
</dbReference>
<dbReference type="InterPro" id="IPR006439">
    <property type="entry name" value="HAD-SF_hydro_IA"/>
</dbReference>
<sequence length="218" mass="22507">MLPMRLNCQAILVDIDGTLVDSAGAVTRAWSLWSKEYGVDVDAVLRVCQGRRSEDTVAEFLPQGQREEALRRLDALELADLAEVVALPGAHPLLESLPSGRWAAVTSGNRALMGARLAAAGLPVPEVVVAADDVSAGKPSPEGYLKAAAALGYDIDRCVVVEDSRAGVAAGRAAGAWVVAVATTHPAAQLGVADIVVPDLTALTVDVIAGGLLLRIAS</sequence>
<dbReference type="EMBL" id="BAABJQ010000014">
    <property type="protein sequence ID" value="GAA5190474.1"/>
    <property type="molecule type" value="Genomic_DNA"/>
</dbReference>
<dbReference type="SFLD" id="SFLDG01129">
    <property type="entry name" value="C1.5:_HAD__Beta-PGM__Phosphata"/>
    <property type="match status" value="1"/>
</dbReference>
<evidence type="ECO:0000313" key="1">
    <source>
        <dbReference type="EMBL" id="GAA5190474.1"/>
    </source>
</evidence>
<name>A0ABP9S4L6_9ACTN</name>
<keyword evidence="1" id="KW-0378">Hydrolase</keyword>
<gene>
    <name evidence="1" type="ORF">GCM10023322_45680</name>
</gene>
<dbReference type="GO" id="GO:0016787">
    <property type="term" value="F:hydrolase activity"/>
    <property type="evidence" value="ECO:0007669"/>
    <property type="project" value="UniProtKB-KW"/>
</dbReference>
<reference evidence="2" key="1">
    <citation type="journal article" date="2019" name="Int. J. Syst. Evol. Microbiol.">
        <title>The Global Catalogue of Microorganisms (GCM) 10K type strain sequencing project: providing services to taxonomists for standard genome sequencing and annotation.</title>
        <authorList>
            <consortium name="The Broad Institute Genomics Platform"/>
            <consortium name="The Broad Institute Genome Sequencing Center for Infectious Disease"/>
            <person name="Wu L."/>
            <person name="Ma J."/>
        </authorList>
    </citation>
    <scope>NUCLEOTIDE SEQUENCE [LARGE SCALE GENOMIC DNA]</scope>
    <source>
        <strain evidence="2">JCM 18304</strain>
    </source>
</reference>
<accession>A0ABP9S4L6</accession>
<dbReference type="InterPro" id="IPR051806">
    <property type="entry name" value="HAD-like_SPP"/>
</dbReference>
<dbReference type="Proteomes" id="UP001501570">
    <property type="component" value="Unassembled WGS sequence"/>
</dbReference>
<dbReference type="Gene3D" id="1.10.150.240">
    <property type="entry name" value="Putative phosphatase, domain 2"/>
    <property type="match status" value="1"/>
</dbReference>
<dbReference type="NCBIfam" id="TIGR01509">
    <property type="entry name" value="HAD-SF-IA-v3"/>
    <property type="match status" value="1"/>
</dbReference>
<evidence type="ECO:0000313" key="2">
    <source>
        <dbReference type="Proteomes" id="UP001501570"/>
    </source>
</evidence>
<dbReference type="PANTHER" id="PTHR43481">
    <property type="entry name" value="FRUCTOSE-1-PHOSPHATE PHOSPHATASE"/>
    <property type="match status" value="1"/>
</dbReference>
<dbReference type="SFLD" id="SFLDS00003">
    <property type="entry name" value="Haloacid_Dehalogenase"/>
    <property type="match status" value="1"/>
</dbReference>
<dbReference type="PANTHER" id="PTHR43481:SF4">
    <property type="entry name" value="GLYCEROL-1-PHOSPHATE PHOSPHOHYDROLASE 1-RELATED"/>
    <property type="match status" value="1"/>
</dbReference>
<protein>
    <submittedName>
        <fullName evidence="1">HAD family hydrolase</fullName>
    </submittedName>
</protein>